<dbReference type="HAMAP" id="MF_00378">
    <property type="entry name" value="Exonuc_7_L"/>
    <property type="match status" value="1"/>
</dbReference>
<comment type="catalytic activity">
    <reaction evidence="5 6">
        <text>Exonucleolytic cleavage in either 5'- to 3'- or 3'- to 5'-direction to yield nucleoside 5'-phosphates.</text>
        <dbReference type="EC" id="3.1.11.6"/>
    </reaction>
</comment>
<dbReference type="CDD" id="cd04489">
    <property type="entry name" value="ExoVII_LU_OBF"/>
    <property type="match status" value="1"/>
</dbReference>
<keyword evidence="1 5" id="KW-0963">Cytoplasm</keyword>
<dbReference type="EC" id="3.1.11.6" evidence="5"/>
<feature type="domain" description="Exonuclease VII large subunit C-terminal" evidence="8">
    <location>
        <begin position="128"/>
        <end position="496"/>
    </location>
</feature>
<evidence type="ECO:0000256" key="5">
    <source>
        <dbReference type="HAMAP-Rule" id="MF_00378"/>
    </source>
</evidence>
<dbReference type="GO" id="GO:0008855">
    <property type="term" value="F:exodeoxyribonuclease VII activity"/>
    <property type="evidence" value="ECO:0007669"/>
    <property type="project" value="UniProtKB-EC"/>
</dbReference>
<dbReference type="Pfam" id="PF13742">
    <property type="entry name" value="tRNA_anti_2"/>
    <property type="match status" value="1"/>
</dbReference>
<evidence type="ECO:0000313" key="11">
    <source>
        <dbReference type="Proteomes" id="UP001597314"/>
    </source>
</evidence>
<dbReference type="PANTHER" id="PTHR30008">
    <property type="entry name" value="EXODEOXYRIBONUCLEASE 7 LARGE SUBUNIT"/>
    <property type="match status" value="1"/>
</dbReference>
<dbReference type="NCBIfam" id="TIGR00237">
    <property type="entry name" value="xseA"/>
    <property type="match status" value="1"/>
</dbReference>
<evidence type="ECO:0000256" key="3">
    <source>
        <dbReference type="ARBA" id="ARBA00022801"/>
    </source>
</evidence>
<comment type="subcellular location">
    <subcellularLocation>
        <location evidence="5 6">Cytoplasm</location>
    </subcellularLocation>
</comment>
<evidence type="ECO:0000259" key="8">
    <source>
        <dbReference type="Pfam" id="PF02601"/>
    </source>
</evidence>
<comment type="similarity">
    <text evidence="5 6">Belongs to the XseA family.</text>
</comment>
<comment type="subunit">
    <text evidence="5">Heterooligomer composed of large and small subunits.</text>
</comment>
<gene>
    <name evidence="5 10" type="primary">xseA</name>
    <name evidence="10" type="ORF">ACFSOX_22375</name>
</gene>
<dbReference type="InterPro" id="IPR003753">
    <property type="entry name" value="Exonuc_VII_L"/>
</dbReference>
<dbReference type="Pfam" id="PF02601">
    <property type="entry name" value="Exonuc_VII_L"/>
    <property type="match status" value="1"/>
</dbReference>
<keyword evidence="2 5" id="KW-0540">Nuclease</keyword>
<accession>A0ABW5ASK8</accession>
<dbReference type="RefSeq" id="WP_378480043.1">
    <property type="nucleotide sequence ID" value="NZ_JBHUIW010000039.1"/>
</dbReference>
<dbReference type="EMBL" id="JBHUIW010000039">
    <property type="protein sequence ID" value="MFD2184911.1"/>
    <property type="molecule type" value="Genomic_DNA"/>
</dbReference>
<comment type="function">
    <text evidence="5">Bidirectionally degrades single-stranded DNA into large acid-insoluble oligonucleotides, which are then degraded further into small acid-soluble oligonucleotides.</text>
</comment>
<protein>
    <recommendedName>
        <fullName evidence="5">Exodeoxyribonuclease 7 large subunit</fullName>
        <ecNumber evidence="5">3.1.11.6</ecNumber>
    </recommendedName>
    <alternativeName>
        <fullName evidence="5">Exodeoxyribonuclease VII large subunit</fullName>
        <shortName evidence="5">Exonuclease VII large subunit</shortName>
    </alternativeName>
</protein>
<keyword evidence="3 5" id="KW-0378">Hydrolase</keyword>
<comment type="caution">
    <text evidence="10">The sequence shown here is derived from an EMBL/GenBank/DDBJ whole genome shotgun (WGS) entry which is preliminary data.</text>
</comment>
<dbReference type="InterPro" id="IPR025824">
    <property type="entry name" value="OB-fold_nuc-bd_dom"/>
</dbReference>
<keyword evidence="4 5" id="KW-0269">Exonuclease</keyword>
<evidence type="ECO:0000313" key="10">
    <source>
        <dbReference type="EMBL" id="MFD2184911.1"/>
    </source>
</evidence>
<dbReference type="Proteomes" id="UP001597314">
    <property type="component" value="Unassembled WGS sequence"/>
</dbReference>
<proteinExistence type="inferred from homology"/>
<evidence type="ECO:0000259" key="9">
    <source>
        <dbReference type="Pfam" id="PF13742"/>
    </source>
</evidence>
<feature type="region of interest" description="Disordered" evidence="7">
    <location>
        <begin position="500"/>
        <end position="541"/>
    </location>
</feature>
<feature type="domain" description="OB-fold nucleic acid binding" evidence="9">
    <location>
        <begin position="11"/>
        <end position="104"/>
    </location>
</feature>
<organism evidence="10 11">
    <name type="scientific">Rhodoplanes azumiensis</name>
    <dbReference type="NCBI Taxonomy" id="1897628"/>
    <lineage>
        <taxon>Bacteria</taxon>
        <taxon>Pseudomonadati</taxon>
        <taxon>Pseudomonadota</taxon>
        <taxon>Alphaproteobacteria</taxon>
        <taxon>Hyphomicrobiales</taxon>
        <taxon>Nitrobacteraceae</taxon>
        <taxon>Rhodoplanes</taxon>
    </lineage>
</organism>
<evidence type="ECO:0000256" key="1">
    <source>
        <dbReference type="ARBA" id="ARBA00022490"/>
    </source>
</evidence>
<reference evidence="11" key="1">
    <citation type="journal article" date="2019" name="Int. J. Syst. Evol. Microbiol.">
        <title>The Global Catalogue of Microorganisms (GCM) 10K type strain sequencing project: providing services to taxonomists for standard genome sequencing and annotation.</title>
        <authorList>
            <consortium name="The Broad Institute Genomics Platform"/>
            <consortium name="The Broad Institute Genome Sequencing Center for Infectious Disease"/>
            <person name="Wu L."/>
            <person name="Ma J."/>
        </authorList>
    </citation>
    <scope>NUCLEOTIDE SEQUENCE [LARGE SCALE GENOMIC DNA]</scope>
    <source>
        <strain evidence="11">CGMCC 1.6774</strain>
    </source>
</reference>
<feature type="compositionally biased region" description="Low complexity" evidence="7">
    <location>
        <begin position="503"/>
        <end position="517"/>
    </location>
</feature>
<dbReference type="PANTHER" id="PTHR30008:SF0">
    <property type="entry name" value="EXODEOXYRIBONUCLEASE 7 LARGE SUBUNIT"/>
    <property type="match status" value="1"/>
</dbReference>
<evidence type="ECO:0000256" key="2">
    <source>
        <dbReference type="ARBA" id="ARBA00022722"/>
    </source>
</evidence>
<evidence type="ECO:0000256" key="7">
    <source>
        <dbReference type="SAM" id="MobiDB-lite"/>
    </source>
</evidence>
<name>A0ABW5ASK8_9BRAD</name>
<evidence type="ECO:0000256" key="6">
    <source>
        <dbReference type="RuleBase" id="RU004355"/>
    </source>
</evidence>
<keyword evidence="11" id="KW-1185">Reference proteome</keyword>
<evidence type="ECO:0000256" key="4">
    <source>
        <dbReference type="ARBA" id="ARBA00022839"/>
    </source>
</evidence>
<sequence length="541" mass="58645">MTEPRLNTPEWTVSELSAALKRTVEDAYGHVRVRGEISGFRGVHASGHAYFALKDETARIDAVVWRNAFARMRIKPEEGLEVIATGRLTTYPGRSTYQIVIETLEPAGLGALMALLEQRKQALAAEGLFDEARKQLLPSLPRVIGVVTSPTGAVIRDILHRLADRFPRPVLVWPVRVQGDGAAEEIAAAIRGFNALPEDGPIPRPDLLIVARGGGSIEDLWAFNEEVVVRAAAESHIALISAVGHETDVTLIDFASDRRAPTPTAAAEMAVPVRSELLARVDGLGRRVTTCWRRAQEGRRVALRSAARALPSADVLLATPRQRLDAAAGRLPRALREGTSRHRADLSRIAVRLAPMVLRTRIARERERVKALSDRTLRGLAVQRERRRDRFVAISGRLGAALRASLATQRHALSRDRERVAALAKRAERASRGGLAERRARLGRAAQLLRALSYTGVLARGFALVRGADDRPLRSAAAVIPGQRLALEFFDGRIAARADGGMPAPASVPPSATAALAGDRPKPASKPARRKTPAEGQGSLF</sequence>
<dbReference type="InterPro" id="IPR020579">
    <property type="entry name" value="Exonuc_VII_lsu_C"/>
</dbReference>